<keyword evidence="5" id="KW-0547">Nucleotide-binding</keyword>
<dbReference type="InterPro" id="IPR050151">
    <property type="entry name" value="Class-I_Pyr_Nuc-Dis_Oxidored"/>
</dbReference>
<dbReference type="RefSeq" id="WP_259315846.1">
    <property type="nucleotide sequence ID" value="NZ_CP087164.1"/>
</dbReference>
<keyword evidence="9" id="KW-0560">Oxidoreductase</keyword>
<dbReference type="AlphaFoldDB" id="A0A9E6XXF9"/>
<keyword evidence="2" id="KW-0285">Flavoprotein</keyword>
<evidence type="ECO:0000259" key="8">
    <source>
        <dbReference type="Pfam" id="PF07992"/>
    </source>
</evidence>
<dbReference type="GO" id="GO:0016152">
    <property type="term" value="F:mercury (II) reductase (NADP+) activity"/>
    <property type="evidence" value="ECO:0007669"/>
    <property type="project" value="UniProtKB-EC"/>
</dbReference>
<dbReference type="Pfam" id="PF02852">
    <property type="entry name" value="Pyr_redox_dim"/>
    <property type="match status" value="1"/>
</dbReference>
<organism evidence="9 10">
    <name type="scientific">Capillimicrobium parvum</name>
    <dbReference type="NCBI Taxonomy" id="2884022"/>
    <lineage>
        <taxon>Bacteria</taxon>
        <taxon>Bacillati</taxon>
        <taxon>Actinomycetota</taxon>
        <taxon>Thermoleophilia</taxon>
        <taxon>Solirubrobacterales</taxon>
        <taxon>Capillimicrobiaceae</taxon>
        <taxon>Capillimicrobium</taxon>
    </lineage>
</organism>
<evidence type="ECO:0000256" key="4">
    <source>
        <dbReference type="ARBA" id="ARBA00023027"/>
    </source>
</evidence>
<evidence type="ECO:0000256" key="2">
    <source>
        <dbReference type="ARBA" id="ARBA00022630"/>
    </source>
</evidence>
<dbReference type="PANTHER" id="PTHR22912:SF151">
    <property type="entry name" value="DIHYDROLIPOYL DEHYDROGENASE, MITOCHONDRIAL"/>
    <property type="match status" value="1"/>
</dbReference>
<feature type="binding site" evidence="5">
    <location>
        <begin position="188"/>
        <end position="195"/>
    </location>
    <ligand>
        <name>NAD(+)</name>
        <dbReference type="ChEBI" id="CHEBI:57540"/>
    </ligand>
</feature>
<dbReference type="InterPro" id="IPR036188">
    <property type="entry name" value="FAD/NAD-bd_sf"/>
</dbReference>
<sequence length="488" mass="50821">MTSDAQDTWDVIVVGGGAAGENAAQYAAMGGLRVALVEAELLGGECSYWACMPSKALLRPVELMAAGRAMAGVEQALAGRSLHLEAVLARRDRFTHGRDDGGQVEWAAGAGLELLRGEARLDGERTVVLAPAGGDGGARRLRARHAIVLATGTSAAIPPVEGLAGAHPWTSRDVTNLTAVPERVLVIGGGVVACEAATWLVGLGAQVTIVEVGPALLARDEPFAGELVAERFREAGVDVRLGASIDSVRRDGAADTGAGVPRGVPATIVIDGEAITVDEIVVAAGRRPRTDDLGLETVGLEAGGYLDTDDHLAVRGVGGDWLYAVGDVTGRALLTHMGKYHGRVCGDVIAARAQGRPPDGSRHRAIADHGRIPQVTFTDPEVASVGLTAQEAREQHAHVETVDYDIAAVAGASLLRDDYAGQARLVIDADRDVLLGATFAGHGVAELLHSATVAVVGEVPLDVLWHAVPSYPTASEVWLRLLEARRNR</sequence>
<feature type="binding site" evidence="5">
    <location>
        <position position="55"/>
    </location>
    <ligand>
        <name>FAD</name>
        <dbReference type="ChEBI" id="CHEBI:57692"/>
    </ligand>
</feature>
<evidence type="ECO:0000256" key="6">
    <source>
        <dbReference type="PIRSR" id="PIRSR000350-4"/>
    </source>
</evidence>
<dbReference type="SUPFAM" id="SSF51905">
    <property type="entry name" value="FAD/NAD(P)-binding domain"/>
    <property type="match status" value="1"/>
</dbReference>
<dbReference type="EC" id="1.16.1.1" evidence="9"/>
<evidence type="ECO:0000256" key="3">
    <source>
        <dbReference type="ARBA" id="ARBA00022827"/>
    </source>
</evidence>
<evidence type="ECO:0000256" key="5">
    <source>
        <dbReference type="PIRSR" id="PIRSR000350-3"/>
    </source>
</evidence>
<feature type="domain" description="FAD/NAD(P)-binding" evidence="8">
    <location>
        <begin position="10"/>
        <end position="337"/>
    </location>
</feature>
<name>A0A9E6XXF9_9ACTN</name>
<feature type="disulfide bond" description="Redox-active" evidence="6">
    <location>
        <begin position="46"/>
        <end position="51"/>
    </location>
</feature>
<dbReference type="PRINTS" id="PR00368">
    <property type="entry name" value="FADPNR"/>
</dbReference>
<reference evidence="9" key="1">
    <citation type="journal article" date="2022" name="Int. J. Syst. Evol. Microbiol.">
        <title>Pseudomonas aegrilactucae sp. nov. and Pseudomonas morbosilactucae sp. nov., pathogens causing bacterial rot of lettuce in Japan.</title>
        <authorList>
            <person name="Sawada H."/>
            <person name="Fujikawa T."/>
            <person name="Satou M."/>
        </authorList>
    </citation>
    <scope>NUCLEOTIDE SEQUENCE</scope>
    <source>
        <strain evidence="9">0166_1</strain>
    </source>
</reference>
<keyword evidence="4 5" id="KW-0520">NAD</keyword>
<dbReference type="PANTHER" id="PTHR22912">
    <property type="entry name" value="DISULFIDE OXIDOREDUCTASE"/>
    <property type="match status" value="1"/>
</dbReference>
<dbReference type="PIRSF" id="PIRSF000350">
    <property type="entry name" value="Mercury_reductase_MerA"/>
    <property type="match status" value="1"/>
</dbReference>
<dbReference type="GO" id="GO:0006103">
    <property type="term" value="P:2-oxoglutarate metabolic process"/>
    <property type="evidence" value="ECO:0007669"/>
    <property type="project" value="TreeGrafter"/>
</dbReference>
<feature type="binding site" evidence="5">
    <location>
        <position position="327"/>
    </location>
    <ligand>
        <name>FAD</name>
        <dbReference type="ChEBI" id="CHEBI:57692"/>
    </ligand>
</feature>
<gene>
    <name evidence="9" type="primary">merA</name>
    <name evidence="9" type="ORF">DSM104329_02570</name>
</gene>
<feature type="binding site" evidence="5">
    <location>
        <position position="211"/>
    </location>
    <ligand>
        <name>NAD(+)</name>
        <dbReference type="ChEBI" id="CHEBI:57540"/>
    </ligand>
</feature>
<dbReference type="Pfam" id="PF07992">
    <property type="entry name" value="Pyr_redox_2"/>
    <property type="match status" value="1"/>
</dbReference>
<dbReference type="Proteomes" id="UP001162834">
    <property type="component" value="Chromosome"/>
</dbReference>
<protein>
    <submittedName>
        <fullName evidence="9">Mercuric reductase</fullName>
        <ecNumber evidence="9">1.16.1.1</ecNumber>
    </submittedName>
</protein>
<proteinExistence type="inferred from homology"/>
<evidence type="ECO:0000313" key="10">
    <source>
        <dbReference type="Proteomes" id="UP001162834"/>
    </source>
</evidence>
<dbReference type="InterPro" id="IPR004099">
    <property type="entry name" value="Pyr_nucl-diS_OxRdtase_dimer"/>
</dbReference>
<evidence type="ECO:0000259" key="7">
    <source>
        <dbReference type="Pfam" id="PF02852"/>
    </source>
</evidence>
<evidence type="ECO:0000256" key="1">
    <source>
        <dbReference type="ARBA" id="ARBA00007532"/>
    </source>
</evidence>
<dbReference type="InterPro" id="IPR001100">
    <property type="entry name" value="Pyr_nuc-diS_OxRdtase"/>
</dbReference>
<dbReference type="Gene3D" id="3.50.50.60">
    <property type="entry name" value="FAD/NAD(P)-binding domain"/>
    <property type="match status" value="2"/>
</dbReference>
<dbReference type="InterPro" id="IPR016156">
    <property type="entry name" value="FAD/NAD-linked_Rdtase_dimer_sf"/>
</dbReference>
<feature type="binding site" evidence="5">
    <location>
        <position position="285"/>
    </location>
    <ligand>
        <name>NAD(+)</name>
        <dbReference type="ChEBI" id="CHEBI:57540"/>
    </ligand>
</feature>
<comment type="similarity">
    <text evidence="1">Belongs to the class-I pyridine nucleotide-disulfide oxidoreductase family.</text>
</comment>
<keyword evidence="10" id="KW-1185">Reference proteome</keyword>
<dbReference type="Gene3D" id="3.30.390.30">
    <property type="match status" value="1"/>
</dbReference>
<dbReference type="EMBL" id="CP087164">
    <property type="protein sequence ID" value="UGS36170.1"/>
    <property type="molecule type" value="Genomic_DNA"/>
</dbReference>
<accession>A0A9E6XXF9</accession>
<feature type="domain" description="Pyridine nucleotide-disulphide oxidoreductase dimerisation" evidence="7">
    <location>
        <begin position="372"/>
        <end position="478"/>
    </location>
</feature>
<dbReference type="KEGG" id="sbae:DSM104329_02570"/>
<dbReference type="GO" id="GO:0050660">
    <property type="term" value="F:flavin adenine dinucleotide binding"/>
    <property type="evidence" value="ECO:0007669"/>
    <property type="project" value="TreeGrafter"/>
</dbReference>
<dbReference type="SUPFAM" id="SSF55424">
    <property type="entry name" value="FAD/NAD-linked reductases, dimerisation (C-terminal) domain"/>
    <property type="match status" value="1"/>
</dbReference>
<dbReference type="InterPro" id="IPR023753">
    <property type="entry name" value="FAD/NAD-binding_dom"/>
</dbReference>
<comment type="cofactor">
    <cofactor evidence="5">
        <name>FAD</name>
        <dbReference type="ChEBI" id="CHEBI:57692"/>
    </cofactor>
    <text evidence="5">Binds 1 FAD per subunit.</text>
</comment>
<dbReference type="PRINTS" id="PR00411">
    <property type="entry name" value="PNDRDTASEI"/>
</dbReference>
<dbReference type="GO" id="GO:0004148">
    <property type="term" value="F:dihydrolipoyl dehydrogenase (NADH) activity"/>
    <property type="evidence" value="ECO:0007669"/>
    <property type="project" value="TreeGrafter"/>
</dbReference>
<keyword evidence="3 5" id="KW-0274">FAD</keyword>
<evidence type="ECO:0000313" key="9">
    <source>
        <dbReference type="EMBL" id="UGS36170.1"/>
    </source>
</evidence>